<dbReference type="Proteomes" id="UP000218887">
    <property type="component" value="Unassembled WGS sequence"/>
</dbReference>
<keyword evidence="2" id="KW-1185">Reference proteome</keyword>
<evidence type="ECO:0000313" key="2">
    <source>
        <dbReference type="Proteomes" id="UP000218887"/>
    </source>
</evidence>
<protein>
    <submittedName>
        <fullName evidence="1">Uncharacterized protein</fullName>
    </submittedName>
</protein>
<organism evidence="1 2">
    <name type="scientific">Virgibacillus profundi</name>
    <dbReference type="NCBI Taxonomy" id="2024555"/>
    <lineage>
        <taxon>Bacteria</taxon>
        <taxon>Bacillati</taxon>
        <taxon>Bacillota</taxon>
        <taxon>Bacilli</taxon>
        <taxon>Bacillales</taxon>
        <taxon>Bacillaceae</taxon>
        <taxon>Virgibacillus</taxon>
    </lineage>
</organism>
<name>A0A2A2IES6_9BACI</name>
<dbReference type="RefSeq" id="WP_095654841.1">
    <property type="nucleotide sequence ID" value="NZ_NPOA01000004.1"/>
</dbReference>
<gene>
    <name evidence="1" type="ORF">CIL05_07160</name>
</gene>
<sequence>MRKQTKKQLQDFNNEVIEILEFYGASRVENPHTRMITYIIDSEKIGELSIKLEYETSRIYTIYTKFDDPEKAVKFFNISVHNGKMNSHEYSPEPCLTFIDELLDNYNQINGIDSHAAYLEVNSN</sequence>
<comment type="caution">
    <text evidence="1">The sequence shown here is derived from an EMBL/GenBank/DDBJ whole genome shotgun (WGS) entry which is preliminary data.</text>
</comment>
<evidence type="ECO:0000313" key="1">
    <source>
        <dbReference type="EMBL" id="PAV30239.1"/>
    </source>
</evidence>
<dbReference type="AlphaFoldDB" id="A0A2A2IES6"/>
<reference evidence="1 2" key="1">
    <citation type="submission" date="2017-08" db="EMBL/GenBank/DDBJ databases">
        <title>Virgibacillus indicus sp. nov. and Virgibacillus profoundi sp. nov, two moderately halophilic bacteria isolated from marine sediment by using the Microfluidic Streak Plate.</title>
        <authorList>
            <person name="Xu B."/>
            <person name="Hu B."/>
            <person name="Wang J."/>
            <person name="Zhu Y."/>
            <person name="Huang L."/>
            <person name="Du W."/>
            <person name="Huang Y."/>
        </authorList>
    </citation>
    <scope>NUCLEOTIDE SEQUENCE [LARGE SCALE GENOMIC DNA]</scope>
    <source>
        <strain evidence="1 2">IO3-P3-H5</strain>
    </source>
</reference>
<accession>A0A2A2IES6</accession>
<dbReference type="EMBL" id="NPOA01000004">
    <property type="protein sequence ID" value="PAV30239.1"/>
    <property type="molecule type" value="Genomic_DNA"/>
</dbReference>
<proteinExistence type="predicted"/>